<evidence type="ECO:0000259" key="1">
    <source>
        <dbReference type="Pfam" id="PF25115"/>
    </source>
</evidence>
<dbReference type="PANTHER" id="PTHR31002">
    <property type="entry name" value="SERIPAUPERIN"/>
    <property type="match status" value="1"/>
</dbReference>
<dbReference type="OrthoDB" id="5151256at2759"/>
<evidence type="ECO:0000313" key="3">
    <source>
        <dbReference type="EMBL" id="KXS11812.1"/>
    </source>
</evidence>
<accession>A0A139A4S6</accession>
<dbReference type="Pfam" id="PF25115">
    <property type="entry name" value="Agd3_CE"/>
    <property type="match status" value="1"/>
</dbReference>
<keyword evidence="4" id="KW-1185">Reference proteome</keyword>
<gene>
    <name evidence="3" type="ORF">M427DRAFT_46829</name>
</gene>
<feature type="domain" description="Agd3 C-terminal" evidence="2">
    <location>
        <begin position="262"/>
        <end position="329"/>
    </location>
</feature>
<dbReference type="PANTHER" id="PTHR31002:SF34">
    <property type="entry name" value="CELL WALL PROTEIN CWP1-RELATED"/>
    <property type="match status" value="1"/>
</dbReference>
<feature type="domain" description="Agd3 deacetylase" evidence="1">
    <location>
        <begin position="115"/>
        <end position="259"/>
    </location>
</feature>
<dbReference type="GO" id="GO:0009277">
    <property type="term" value="C:fungal-type cell wall"/>
    <property type="evidence" value="ECO:0007669"/>
    <property type="project" value="TreeGrafter"/>
</dbReference>
<evidence type="ECO:0000313" key="4">
    <source>
        <dbReference type="Proteomes" id="UP000070544"/>
    </source>
</evidence>
<dbReference type="InterPro" id="IPR050788">
    <property type="entry name" value="Yeast_SRP1/TIP1_CWP"/>
</dbReference>
<dbReference type="Pfam" id="PF25117">
    <property type="entry name" value="Agd3_C"/>
    <property type="match status" value="1"/>
</dbReference>
<dbReference type="GO" id="GO:0005199">
    <property type="term" value="F:structural constituent of cell wall"/>
    <property type="evidence" value="ECO:0007669"/>
    <property type="project" value="TreeGrafter"/>
</dbReference>
<dbReference type="AlphaFoldDB" id="A0A139A4S6"/>
<dbReference type="GO" id="GO:0000324">
    <property type="term" value="C:fungal-type vacuole"/>
    <property type="evidence" value="ECO:0007669"/>
    <property type="project" value="TreeGrafter"/>
</dbReference>
<evidence type="ECO:0000259" key="2">
    <source>
        <dbReference type="Pfam" id="PF25117"/>
    </source>
</evidence>
<protein>
    <submittedName>
        <fullName evidence="3">Uncharacterized protein</fullName>
    </submittedName>
</protein>
<reference evidence="3 4" key="1">
    <citation type="journal article" date="2015" name="Genome Biol. Evol.">
        <title>Phylogenomic analyses indicate that early fungi evolved digesting cell walls of algal ancestors of land plants.</title>
        <authorList>
            <person name="Chang Y."/>
            <person name="Wang S."/>
            <person name="Sekimoto S."/>
            <person name="Aerts A.L."/>
            <person name="Choi C."/>
            <person name="Clum A."/>
            <person name="LaButti K.M."/>
            <person name="Lindquist E.A."/>
            <person name="Yee Ngan C."/>
            <person name="Ohm R.A."/>
            <person name="Salamov A.A."/>
            <person name="Grigoriev I.V."/>
            <person name="Spatafora J.W."/>
            <person name="Berbee M.L."/>
        </authorList>
    </citation>
    <scope>NUCLEOTIDE SEQUENCE [LARGE SCALE GENOMIC DNA]</scope>
    <source>
        <strain evidence="3 4">JEL478</strain>
    </source>
</reference>
<dbReference type="InterPro" id="IPR056826">
    <property type="entry name" value="Agd3_CE"/>
</dbReference>
<dbReference type="GO" id="GO:0031505">
    <property type="term" value="P:fungal-type cell wall organization"/>
    <property type="evidence" value="ECO:0007669"/>
    <property type="project" value="TreeGrafter"/>
</dbReference>
<dbReference type="OMA" id="AWITIND"/>
<dbReference type="InterPro" id="IPR056825">
    <property type="entry name" value="Agd3_C"/>
</dbReference>
<organism evidence="3 4">
    <name type="scientific">Gonapodya prolifera (strain JEL478)</name>
    <name type="common">Monoblepharis prolifera</name>
    <dbReference type="NCBI Taxonomy" id="1344416"/>
    <lineage>
        <taxon>Eukaryota</taxon>
        <taxon>Fungi</taxon>
        <taxon>Fungi incertae sedis</taxon>
        <taxon>Chytridiomycota</taxon>
        <taxon>Chytridiomycota incertae sedis</taxon>
        <taxon>Monoblepharidomycetes</taxon>
        <taxon>Monoblepharidales</taxon>
        <taxon>Gonapodyaceae</taxon>
        <taxon>Gonapodya</taxon>
    </lineage>
</organism>
<dbReference type="STRING" id="1344416.A0A139A4S6"/>
<name>A0A139A4S6_GONPJ</name>
<sequence length="331" mass="36497">MSPQFDEYEIKFNVRRVSLDDYPQAAHGTSAVCGSGDAHVITLNANFSIVLGSIPLQGSLQQGKLQTNLVAKTSPHLLTWMASALGLSGQSYFSPNATVTPQISGVFNGDVLKALSTLDSANYAGYAIIPRFPTEVYYHCSTVNENLAIYKMLYNTTLDISPWDQVLQREASRILAAMMSLCHDPQMFHQANLRNADQPSATINGVVGKWGLLQQWTESMLGQYKTMVNWPVVAVKMDTLAQYYRSHREREAREACGITTQFTISNRTLSALTVKTTNACTVGVAVPPSALTTRNSAYKYEQLSSVDPLTVWIPMTAGQTVTLPLTKRIMW</sequence>
<dbReference type="Proteomes" id="UP000070544">
    <property type="component" value="Unassembled WGS sequence"/>
</dbReference>
<dbReference type="EMBL" id="KQ965796">
    <property type="protein sequence ID" value="KXS11812.1"/>
    <property type="molecule type" value="Genomic_DNA"/>
</dbReference>
<proteinExistence type="predicted"/>